<dbReference type="SUPFAM" id="SSF50978">
    <property type="entry name" value="WD40 repeat-like"/>
    <property type="match status" value="2"/>
</dbReference>
<evidence type="ECO:0000256" key="3">
    <source>
        <dbReference type="ARBA" id="ARBA00022552"/>
    </source>
</evidence>
<evidence type="ECO:0000256" key="4">
    <source>
        <dbReference type="ARBA" id="ARBA00022574"/>
    </source>
</evidence>
<dbReference type="Pfam" id="PF23869">
    <property type="entry name" value="Beta-prop_WDR75_1st"/>
    <property type="match status" value="1"/>
</dbReference>
<feature type="compositionally biased region" description="Low complexity" evidence="9">
    <location>
        <begin position="1"/>
        <end position="25"/>
    </location>
</feature>
<keyword evidence="7" id="KW-0539">Nucleus</keyword>
<evidence type="ECO:0000256" key="1">
    <source>
        <dbReference type="ARBA" id="ARBA00004604"/>
    </source>
</evidence>
<dbReference type="PROSITE" id="PS50082">
    <property type="entry name" value="WD_REPEATS_2"/>
    <property type="match status" value="1"/>
</dbReference>
<evidence type="ECO:0000313" key="12">
    <source>
        <dbReference type="Proteomes" id="UP001212152"/>
    </source>
</evidence>
<dbReference type="Gene3D" id="2.130.10.10">
    <property type="entry name" value="YVTN repeat-like/Quinoprotein amine dehydrogenase"/>
    <property type="match status" value="3"/>
</dbReference>
<dbReference type="InterPro" id="IPR053826">
    <property type="entry name" value="WDR75"/>
</dbReference>
<feature type="compositionally biased region" description="Basic residues" evidence="9">
    <location>
        <begin position="97"/>
        <end position="109"/>
    </location>
</feature>
<protein>
    <submittedName>
        <fullName evidence="11">WD repeat-containing protein 75</fullName>
    </submittedName>
</protein>
<keyword evidence="6" id="KW-0804">Transcription</keyword>
<feature type="region of interest" description="Disordered" evidence="9">
    <location>
        <begin position="1"/>
        <end position="113"/>
    </location>
</feature>
<dbReference type="AlphaFoldDB" id="A0AAD5TNY5"/>
<dbReference type="SMART" id="SM00320">
    <property type="entry name" value="WD40"/>
    <property type="match status" value="6"/>
</dbReference>
<keyword evidence="5" id="KW-0677">Repeat</keyword>
<keyword evidence="12" id="KW-1185">Reference proteome</keyword>
<dbReference type="GO" id="GO:0032040">
    <property type="term" value="C:small-subunit processome"/>
    <property type="evidence" value="ECO:0007669"/>
    <property type="project" value="InterPro"/>
</dbReference>
<keyword evidence="4 8" id="KW-0853">WD repeat</keyword>
<evidence type="ECO:0000259" key="10">
    <source>
        <dbReference type="Pfam" id="PF23769"/>
    </source>
</evidence>
<dbReference type="GO" id="GO:0006364">
    <property type="term" value="P:rRNA processing"/>
    <property type="evidence" value="ECO:0007669"/>
    <property type="project" value="UniProtKB-KW"/>
</dbReference>
<dbReference type="PANTHER" id="PTHR44215">
    <property type="entry name" value="WD REPEAT-CONTAINING PROTEIN 75"/>
    <property type="match status" value="1"/>
</dbReference>
<dbReference type="GO" id="GO:0003723">
    <property type="term" value="F:RNA binding"/>
    <property type="evidence" value="ECO:0007669"/>
    <property type="project" value="InterPro"/>
</dbReference>
<comment type="caution">
    <text evidence="11">The sequence shown here is derived from an EMBL/GenBank/DDBJ whole genome shotgun (WGS) entry which is preliminary data.</text>
</comment>
<evidence type="ECO:0000256" key="8">
    <source>
        <dbReference type="PROSITE-ProRule" id="PRU00221"/>
    </source>
</evidence>
<feature type="domain" description="WD repeat-containing protein 75 second beta-propeller" evidence="10">
    <location>
        <begin position="464"/>
        <end position="720"/>
    </location>
</feature>
<dbReference type="Proteomes" id="UP001212152">
    <property type="component" value="Unassembled WGS sequence"/>
</dbReference>
<reference evidence="11" key="1">
    <citation type="submission" date="2020-05" db="EMBL/GenBank/DDBJ databases">
        <title>Phylogenomic resolution of chytrid fungi.</title>
        <authorList>
            <person name="Stajich J.E."/>
            <person name="Amses K."/>
            <person name="Simmons R."/>
            <person name="Seto K."/>
            <person name="Myers J."/>
            <person name="Bonds A."/>
            <person name="Quandt C.A."/>
            <person name="Barry K."/>
            <person name="Liu P."/>
            <person name="Grigoriev I."/>
            <person name="Longcore J.E."/>
            <person name="James T.Y."/>
        </authorList>
    </citation>
    <scope>NUCLEOTIDE SEQUENCE</scope>
    <source>
        <strain evidence="11">JEL0379</strain>
    </source>
</reference>
<dbReference type="GO" id="GO:0045943">
    <property type="term" value="P:positive regulation of transcription by RNA polymerase I"/>
    <property type="evidence" value="ECO:0007669"/>
    <property type="project" value="InterPro"/>
</dbReference>
<evidence type="ECO:0000256" key="5">
    <source>
        <dbReference type="ARBA" id="ARBA00022737"/>
    </source>
</evidence>
<evidence type="ECO:0000256" key="7">
    <source>
        <dbReference type="ARBA" id="ARBA00023242"/>
    </source>
</evidence>
<dbReference type="InterPro" id="IPR057644">
    <property type="entry name" value="Beta-prop_WDR75_2nd"/>
</dbReference>
<dbReference type="InterPro" id="IPR015943">
    <property type="entry name" value="WD40/YVTN_repeat-like_dom_sf"/>
</dbReference>
<name>A0AAD5TNY5_9FUNG</name>
<keyword evidence="2" id="KW-0690">Ribosome biogenesis</keyword>
<feature type="repeat" description="WD" evidence="8">
    <location>
        <begin position="362"/>
        <end position="403"/>
    </location>
</feature>
<dbReference type="EMBL" id="JADGJQ010000017">
    <property type="protein sequence ID" value="KAJ3180297.1"/>
    <property type="molecule type" value="Genomic_DNA"/>
</dbReference>
<evidence type="ECO:0000256" key="9">
    <source>
        <dbReference type="SAM" id="MobiDB-lite"/>
    </source>
</evidence>
<sequence>MPKPALSPSAPASARKAKAAPSTPAVSARKAKSAPSTPTSAGKVKPAVNGVKLNGKEAEAKKAKVVKLPKPNGTAAPPPPAPIVNHVESATTPASKPSRKGARGARRYRTSNSASSIAQLAHVPVVQLPVWKPSSLVGGSVGKNPIVFSRDSTFYFCVAGSRIKVHSATTGLLIRTLAQPVESSDTLTALEVHAEDPQLIFTASSTGTLRMWSLETGKVEKKWEIGENITHIRVNRHEPHYVYVITTSVAVPVSGKGTSSLYKFYMRKKTKQLLYRSKKQSLLSLDISADGSYIATHTAGACTLISVEVPTDVYHCLSEIPIMSLAIHPTAQYLAAGDFTGKITLWHCGSVIAKEKPISSVLHWHPHQVNGVAFSADGEYLLSGGDEAVLVVWQLSTRRKQFLPRLSSPIRSLSISPDQAMYAVTHGDNSIRVIASATMFTKFISAGPPPYDTSSGRPWQMIREPRDDSVAIFGLGGSLQFYDVTADQRLQQLEVTSTESSAKVKGRPSVNVAVVTHVAFAANNAWMMTVDDRLDGTASMWESRLKFWNYKPDSATYVMNTRVDRPHKGHVTGVAISERKSAVLRAATTGSDKYFRVWTLLPPNADSQEAWSCLYSGAYRELVPESASFSSDNSLVAVTFHQVVTLWSASGNLLHSVLTAPSPVRSVDFLGGSGYVISYSGHFLHVWDLLKGALWWSLRVNIAHLAVDNASCQFAVITHEDISRPRKNKFGLVHGIPEEVSSRILVFEADSPTPVATFVRRGRCLSSTFLPKASGTELVVLNDVGELEVFVQPRAAASVPIVGRRIEVAPQTAALSSLYGKVSAPSPRRDRQVAPRHASVANAALQAPAHAHPPPTRFFLSTMELLLEPRKDTTTQAAMDEIDTAENVNGSALVNGWTAGDDHEHDDAEAYVKLEPRELRKMFKRVLTALEQ</sequence>
<dbReference type="InterPro" id="IPR036322">
    <property type="entry name" value="WD40_repeat_dom_sf"/>
</dbReference>
<dbReference type="Pfam" id="PF23769">
    <property type="entry name" value="Beta-prop_WDR75_2nd"/>
    <property type="match status" value="1"/>
</dbReference>
<proteinExistence type="predicted"/>
<comment type="subcellular location">
    <subcellularLocation>
        <location evidence="1">Nucleus</location>
        <location evidence="1">Nucleolus</location>
    </subcellularLocation>
</comment>
<dbReference type="PANTHER" id="PTHR44215:SF1">
    <property type="entry name" value="WD REPEAT-CONTAINING PROTEIN 75"/>
    <property type="match status" value="1"/>
</dbReference>
<evidence type="ECO:0000256" key="2">
    <source>
        <dbReference type="ARBA" id="ARBA00022517"/>
    </source>
</evidence>
<dbReference type="InterPro" id="IPR001680">
    <property type="entry name" value="WD40_rpt"/>
</dbReference>
<keyword evidence="3" id="KW-0698">rRNA processing</keyword>
<evidence type="ECO:0000256" key="6">
    <source>
        <dbReference type="ARBA" id="ARBA00023163"/>
    </source>
</evidence>
<gene>
    <name evidence="11" type="primary">WDR75</name>
    <name evidence="11" type="ORF">HDU87_002176</name>
</gene>
<evidence type="ECO:0000313" key="11">
    <source>
        <dbReference type="EMBL" id="KAJ3180297.1"/>
    </source>
</evidence>
<dbReference type="GO" id="GO:2000234">
    <property type="term" value="P:positive regulation of rRNA processing"/>
    <property type="evidence" value="ECO:0007669"/>
    <property type="project" value="TreeGrafter"/>
</dbReference>
<organism evidence="11 12">
    <name type="scientific">Geranomyces variabilis</name>
    <dbReference type="NCBI Taxonomy" id="109894"/>
    <lineage>
        <taxon>Eukaryota</taxon>
        <taxon>Fungi</taxon>
        <taxon>Fungi incertae sedis</taxon>
        <taxon>Chytridiomycota</taxon>
        <taxon>Chytridiomycota incertae sedis</taxon>
        <taxon>Chytridiomycetes</taxon>
        <taxon>Spizellomycetales</taxon>
        <taxon>Powellomycetaceae</taxon>
        <taxon>Geranomyces</taxon>
    </lineage>
</organism>
<dbReference type="PROSITE" id="PS50294">
    <property type="entry name" value="WD_REPEATS_REGION"/>
    <property type="match status" value="1"/>
</dbReference>
<accession>A0AAD5TNY5</accession>